<dbReference type="RefSeq" id="WP_014704869.1">
    <property type="nucleotide sequence ID" value="NC_017856.1"/>
</dbReference>
<dbReference type="Proteomes" id="UP000009145">
    <property type="component" value="Chromosome"/>
</dbReference>
<dbReference type="STRING" id="754477.Q7C_2316"/>
<dbReference type="PANTHER" id="PTHR34496:SF10">
    <property type="entry name" value="GLCNAC TRANSFERASE"/>
    <property type="match status" value="1"/>
</dbReference>
<dbReference type="AlphaFoldDB" id="I1YKK7"/>
<gene>
    <name evidence="1" type="ordered locus">Q7C_2316</name>
</gene>
<accession>I1YKK7</accession>
<proteinExistence type="predicted"/>
<sequence length="298" mass="33944">MNEKIFVSIASYRDPELAATVTDLFAKAAYPKRLHVQILNQIEPEDTDCRISANPQVQVDQVAASDSLGVCWARHHIQQKLPADAAYYLQIDSHMRFAADWDVQMIAMLPACASQRPILSCYPVAYTPPDQLGKPMITRLKPKKFNHHGIVTLDSETTPYRQRPALPALSALVAGGFIFAPAQAFREVIYDPYLYFIGEEITLSARLWTQGWDSFAPNEVLIYHNYQPEQRPRHWDDNQRWSALNQRSIQRVHYLLSAMPPTDPAALIEIAHYGLGQRRTLENYQRLINVRFADGIAV</sequence>
<dbReference type="GO" id="GO:0016740">
    <property type="term" value="F:transferase activity"/>
    <property type="evidence" value="ECO:0007669"/>
    <property type="project" value="UniProtKB-KW"/>
</dbReference>
<dbReference type="Gene3D" id="3.90.550.10">
    <property type="entry name" value="Spore Coat Polysaccharide Biosynthesis Protein SpsA, Chain A"/>
    <property type="match status" value="1"/>
</dbReference>
<reference evidence="1 2" key="1">
    <citation type="journal article" date="2012" name="J. Bacteriol.">
        <title>Complete genome sequences of Methylophaga sp. strain JAM1 and Methylophaga sp. strain JAM7.</title>
        <authorList>
            <person name="Villeneuve C."/>
            <person name="Martineau C."/>
            <person name="Mauffrey F."/>
            <person name="Villemur R."/>
        </authorList>
    </citation>
    <scope>NUCLEOTIDE SEQUENCE [LARGE SCALE GENOMIC DNA]</scope>
    <source>
        <strain evidence="1 2">JAM7</strain>
    </source>
</reference>
<evidence type="ECO:0000313" key="1">
    <source>
        <dbReference type="EMBL" id="AFJ03450.1"/>
    </source>
</evidence>
<dbReference type="InterPro" id="IPR021067">
    <property type="entry name" value="Glycosyltransferase"/>
</dbReference>
<keyword evidence="2" id="KW-1185">Reference proteome</keyword>
<name>I1YKK7_METFJ</name>
<dbReference type="SUPFAM" id="SSF53448">
    <property type="entry name" value="Nucleotide-diphospho-sugar transferases"/>
    <property type="match status" value="1"/>
</dbReference>
<dbReference type="Pfam" id="PF11397">
    <property type="entry name" value="GlcNAc"/>
    <property type="match status" value="2"/>
</dbReference>
<protein>
    <submittedName>
        <fullName evidence="1">Glycosyltransferase (GlcNAc)</fullName>
    </submittedName>
</protein>
<evidence type="ECO:0000313" key="2">
    <source>
        <dbReference type="Proteomes" id="UP000009145"/>
    </source>
</evidence>
<dbReference type="PATRIC" id="fig|754477.3.peg.2283"/>
<dbReference type="eggNOG" id="COG1215">
    <property type="taxonomic scope" value="Bacteria"/>
</dbReference>
<dbReference type="HOGENOM" id="CLU_030155_1_0_6"/>
<dbReference type="InterPro" id="IPR029044">
    <property type="entry name" value="Nucleotide-diphossugar_trans"/>
</dbReference>
<dbReference type="OrthoDB" id="8738370at2"/>
<dbReference type="PANTHER" id="PTHR34496">
    <property type="entry name" value="GLCNAC TRANSFERASE-RELATED"/>
    <property type="match status" value="1"/>
</dbReference>
<keyword evidence="1" id="KW-0808">Transferase</keyword>
<dbReference type="KEGG" id="mec:Q7C_2316"/>
<dbReference type="EMBL" id="CP003380">
    <property type="protein sequence ID" value="AFJ03450.1"/>
    <property type="molecule type" value="Genomic_DNA"/>
</dbReference>
<organism evidence="1 2">
    <name type="scientific">Methylophaga frappieri (strain ATCC BAA-2434 / DSM 25690 / JAM7)</name>
    <dbReference type="NCBI Taxonomy" id="754477"/>
    <lineage>
        <taxon>Bacteria</taxon>
        <taxon>Pseudomonadati</taxon>
        <taxon>Pseudomonadota</taxon>
        <taxon>Gammaproteobacteria</taxon>
        <taxon>Thiotrichales</taxon>
        <taxon>Piscirickettsiaceae</taxon>
        <taxon>Methylophaga</taxon>
    </lineage>
</organism>